<organism evidence="1 2">
    <name type="scientific">Acaulospora morrowiae</name>
    <dbReference type="NCBI Taxonomy" id="94023"/>
    <lineage>
        <taxon>Eukaryota</taxon>
        <taxon>Fungi</taxon>
        <taxon>Fungi incertae sedis</taxon>
        <taxon>Mucoromycota</taxon>
        <taxon>Glomeromycotina</taxon>
        <taxon>Glomeromycetes</taxon>
        <taxon>Diversisporales</taxon>
        <taxon>Acaulosporaceae</taxon>
        <taxon>Acaulospora</taxon>
    </lineage>
</organism>
<comment type="caution">
    <text evidence="1">The sequence shown here is derived from an EMBL/GenBank/DDBJ whole genome shotgun (WGS) entry which is preliminary data.</text>
</comment>
<sequence length="51" mass="5536">ERTVAGEEGGCDSGEEGGVKEVTRICLDYELAKIDNPNSRLLSSRTITIPR</sequence>
<dbReference type="EMBL" id="CAJVPV010021501">
    <property type="protein sequence ID" value="CAG8718132.1"/>
    <property type="molecule type" value="Genomic_DNA"/>
</dbReference>
<accession>A0A9N9I3Q9</accession>
<dbReference type="AlphaFoldDB" id="A0A9N9I3Q9"/>
<feature type="non-terminal residue" evidence="1">
    <location>
        <position position="1"/>
    </location>
</feature>
<evidence type="ECO:0000313" key="1">
    <source>
        <dbReference type="EMBL" id="CAG8718132.1"/>
    </source>
</evidence>
<feature type="non-terminal residue" evidence="1">
    <location>
        <position position="51"/>
    </location>
</feature>
<gene>
    <name evidence="1" type="ORF">AMORRO_LOCUS13156</name>
</gene>
<name>A0A9N9I3Q9_9GLOM</name>
<evidence type="ECO:0000313" key="2">
    <source>
        <dbReference type="Proteomes" id="UP000789342"/>
    </source>
</evidence>
<protein>
    <submittedName>
        <fullName evidence="1">16199_t:CDS:1</fullName>
    </submittedName>
</protein>
<keyword evidence="2" id="KW-1185">Reference proteome</keyword>
<dbReference type="Proteomes" id="UP000789342">
    <property type="component" value="Unassembled WGS sequence"/>
</dbReference>
<reference evidence="1" key="1">
    <citation type="submission" date="2021-06" db="EMBL/GenBank/DDBJ databases">
        <authorList>
            <person name="Kallberg Y."/>
            <person name="Tangrot J."/>
            <person name="Rosling A."/>
        </authorList>
    </citation>
    <scope>NUCLEOTIDE SEQUENCE</scope>
    <source>
        <strain evidence="1">CL551</strain>
    </source>
</reference>
<proteinExistence type="predicted"/>